<dbReference type="AlphaFoldDB" id="A0A8S1TI98"/>
<evidence type="ECO:0000313" key="1">
    <source>
        <dbReference type="EMBL" id="CAD8151950.1"/>
    </source>
</evidence>
<name>A0A8S1TI98_PAROT</name>
<accession>A0A8S1TI98</accession>
<proteinExistence type="predicted"/>
<dbReference type="Proteomes" id="UP000683925">
    <property type="component" value="Unassembled WGS sequence"/>
</dbReference>
<comment type="caution">
    <text evidence="1">The sequence shown here is derived from an EMBL/GenBank/DDBJ whole genome shotgun (WGS) entry which is preliminary data.</text>
</comment>
<dbReference type="EMBL" id="CAJJDP010000026">
    <property type="protein sequence ID" value="CAD8151950.1"/>
    <property type="molecule type" value="Genomic_DNA"/>
</dbReference>
<sequence>MQKCVFCRDPGEIQQIQNFSYATLKFLGRLNFLSSQYYLTNLLNSQAYASKLYFQPIKIQ</sequence>
<keyword evidence="2" id="KW-1185">Reference proteome</keyword>
<evidence type="ECO:0000313" key="2">
    <source>
        <dbReference type="Proteomes" id="UP000683925"/>
    </source>
</evidence>
<protein>
    <submittedName>
        <fullName evidence="1">Uncharacterized protein</fullName>
    </submittedName>
</protein>
<organism evidence="1 2">
    <name type="scientific">Paramecium octaurelia</name>
    <dbReference type="NCBI Taxonomy" id="43137"/>
    <lineage>
        <taxon>Eukaryota</taxon>
        <taxon>Sar</taxon>
        <taxon>Alveolata</taxon>
        <taxon>Ciliophora</taxon>
        <taxon>Intramacronucleata</taxon>
        <taxon>Oligohymenophorea</taxon>
        <taxon>Peniculida</taxon>
        <taxon>Parameciidae</taxon>
        <taxon>Paramecium</taxon>
    </lineage>
</organism>
<reference evidence="1" key="1">
    <citation type="submission" date="2021-01" db="EMBL/GenBank/DDBJ databases">
        <authorList>
            <consortium name="Genoscope - CEA"/>
            <person name="William W."/>
        </authorList>
    </citation>
    <scope>NUCLEOTIDE SEQUENCE</scope>
</reference>
<gene>
    <name evidence="1" type="ORF">POCTA_138.1.T0260004</name>
</gene>